<dbReference type="InterPro" id="IPR023753">
    <property type="entry name" value="FAD/NAD-binding_dom"/>
</dbReference>
<protein>
    <recommendedName>
        <fullName evidence="1">4Fe-4S ferredoxin-type domain-containing protein</fullName>
    </recommendedName>
</protein>
<dbReference type="PANTHER" id="PTHR42783:SF3">
    <property type="entry name" value="GLUTAMATE SYNTHASE [NADPH] SMALL CHAIN-RELATED"/>
    <property type="match status" value="1"/>
</dbReference>
<feature type="domain" description="4Fe-4S ferredoxin-type" evidence="1">
    <location>
        <begin position="372"/>
        <end position="401"/>
    </location>
</feature>
<dbReference type="SUPFAM" id="SSF51971">
    <property type="entry name" value="Nucleotide-binding domain"/>
    <property type="match status" value="1"/>
</dbReference>
<accession>A0A0F9LV69</accession>
<dbReference type="GO" id="GO:0016491">
    <property type="term" value="F:oxidoreductase activity"/>
    <property type="evidence" value="ECO:0007669"/>
    <property type="project" value="InterPro"/>
</dbReference>
<name>A0A0F9LV69_9ZZZZ</name>
<proteinExistence type="predicted"/>
<dbReference type="EMBL" id="LAZR01005765">
    <property type="protein sequence ID" value="KKM97288.1"/>
    <property type="molecule type" value="Genomic_DNA"/>
</dbReference>
<dbReference type="SUPFAM" id="SSF54862">
    <property type="entry name" value="4Fe-4S ferredoxins"/>
    <property type="match status" value="1"/>
</dbReference>
<reference evidence="2" key="1">
    <citation type="journal article" date="2015" name="Nature">
        <title>Complex archaea that bridge the gap between prokaryotes and eukaryotes.</title>
        <authorList>
            <person name="Spang A."/>
            <person name="Saw J.H."/>
            <person name="Jorgensen S.L."/>
            <person name="Zaremba-Niedzwiedzka K."/>
            <person name="Martijn J."/>
            <person name="Lind A.E."/>
            <person name="van Eijk R."/>
            <person name="Schleper C."/>
            <person name="Guy L."/>
            <person name="Ettema T.J."/>
        </authorList>
    </citation>
    <scope>NUCLEOTIDE SEQUENCE</scope>
</reference>
<dbReference type="InterPro" id="IPR017900">
    <property type="entry name" value="4Fe4S_Fe_S_CS"/>
</dbReference>
<dbReference type="AlphaFoldDB" id="A0A0F9LV69"/>
<dbReference type="SUPFAM" id="SSF51905">
    <property type="entry name" value="FAD/NAD(P)-binding domain"/>
    <property type="match status" value="1"/>
</dbReference>
<dbReference type="PROSITE" id="PS00198">
    <property type="entry name" value="4FE4S_FER_1"/>
    <property type="match status" value="1"/>
</dbReference>
<comment type="caution">
    <text evidence="2">The sequence shown here is derived from an EMBL/GenBank/DDBJ whole genome shotgun (WGS) entry which is preliminary data.</text>
</comment>
<feature type="domain" description="4Fe-4S ferredoxin-type" evidence="1">
    <location>
        <begin position="433"/>
        <end position="462"/>
    </location>
</feature>
<dbReference type="Pfam" id="PF12838">
    <property type="entry name" value="Fer4_7"/>
    <property type="match status" value="1"/>
</dbReference>
<gene>
    <name evidence="2" type="ORF">LCGC14_1169520</name>
</gene>
<dbReference type="PANTHER" id="PTHR42783">
    <property type="entry name" value="GLUTAMATE SYNTHASE [NADPH] SMALL CHAIN"/>
    <property type="match status" value="1"/>
</dbReference>
<dbReference type="Pfam" id="PF07992">
    <property type="entry name" value="Pyr_redox_2"/>
    <property type="match status" value="1"/>
</dbReference>
<sequence>RELLGLEVQSIQKLGVALRLNTIIGSDLTFATLREDFDAIFIAAGLGEGRSLDIPGADLDGVLIAVDFLLNVNMGYKVELGKQVIVVGGGNVAVDAARMAMRQQQAAGVPLTEIEPRVVETATDTGAEDDQYESLHAAIDVARTALRLGVADMHMIALESWDELPASDLEIEESLEEGIAIHPGYGPKRILGADGHVTGLTTRDVASIFDQDGRFNPTFVANSERTWPCDTVILAIGQAANLEFLGQDHGVQISPRGLIVADGETGATNVRGVYAGGDVVYGPRILIEAVRDGQRSARAIDSQIQGRRLSVRREVTWSIQIDHRMPEGYLSGERSPVPTLPLNRRIGIAEVELGYDVAEAQVQAERCLNCGINTVFDSTKCILCGGCVDVCPWDCLKIVRVADLAGDSSLDAVVKVIYGMDHSTLIEEAAPAAAMLKDEDLCTRCGLCAQRCPTGAITMETFSFTEMLEYNEPEQ</sequence>
<dbReference type="Gene3D" id="3.30.70.20">
    <property type="match status" value="1"/>
</dbReference>
<dbReference type="InterPro" id="IPR036188">
    <property type="entry name" value="FAD/NAD-bd_sf"/>
</dbReference>
<dbReference type="Gene3D" id="3.30.70.3270">
    <property type="match status" value="1"/>
</dbReference>
<dbReference type="Gene3D" id="3.50.50.60">
    <property type="entry name" value="FAD/NAD(P)-binding domain"/>
    <property type="match status" value="2"/>
</dbReference>
<dbReference type="PRINTS" id="PR00368">
    <property type="entry name" value="FADPNR"/>
</dbReference>
<dbReference type="InterPro" id="IPR017896">
    <property type="entry name" value="4Fe4S_Fe-S-bd"/>
</dbReference>
<dbReference type="PROSITE" id="PS51379">
    <property type="entry name" value="4FE4S_FER_2"/>
    <property type="match status" value="2"/>
</dbReference>
<evidence type="ECO:0000313" key="2">
    <source>
        <dbReference type="EMBL" id="KKM97288.1"/>
    </source>
</evidence>
<organism evidence="2">
    <name type="scientific">marine sediment metagenome</name>
    <dbReference type="NCBI Taxonomy" id="412755"/>
    <lineage>
        <taxon>unclassified sequences</taxon>
        <taxon>metagenomes</taxon>
        <taxon>ecological metagenomes</taxon>
    </lineage>
</organism>
<feature type="non-terminal residue" evidence="2">
    <location>
        <position position="1"/>
    </location>
</feature>
<evidence type="ECO:0000259" key="1">
    <source>
        <dbReference type="PROSITE" id="PS51379"/>
    </source>
</evidence>